<feature type="domain" description="ACB" evidence="2">
    <location>
        <begin position="47"/>
        <end position="133"/>
    </location>
</feature>
<accession>A0A9W5TDB9</accession>
<evidence type="ECO:0000313" key="4">
    <source>
        <dbReference type="Proteomes" id="UP001057455"/>
    </source>
</evidence>
<evidence type="ECO:0000256" key="1">
    <source>
        <dbReference type="ARBA" id="ARBA00023121"/>
    </source>
</evidence>
<dbReference type="PANTHER" id="PTHR23310:SF115">
    <property type="entry name" value="ACB DOMAIN-CONTAINING PROTEIN"/>
    <property type="match status" value="1"/>
</dbReference>
<dbReference type="GO" id="GO:0000062">
    <property type="term" value="F:fatty-acyl-CoA binding"/>
    <property type="evidence" value="ECO:0007669"/>
    <property type="project" value="InterPro"/>
</dbReference>
<dbReference type="InterPro" id="IPR000582">
    <property type="entry name" value="Acyl-CoA-binding_protein"/>
</dbReference>
<dbReference type="Proteomes" id="UP001057455">
    <property type="component" value="Unassembled WGS sequence"/>
</dbReference>
<sequence>MEGFVANTKVNFAAENRRCNGFRKIMKMILGIAAVAGAANGTVYAAGAADFDAAVKYVSNTKNMNASNDDKLSFYKYFKQATVGDCNKPQPGMLQVQEGYKWDAWNGVRGMAKDAAKEAYVQLLDKVAPSWRK</sequence>
<dbReference type="Gene3D" id="1.20.80.10">
    <property type="match status" value="1"/>
</dbReference>
<dbReference type="OrthoDB" id="346910at2759"/>
<gene>
    <name evidence="3" type="ORF">BaOVIS_027000</name>
</gene>
<protein>
    <recommendedName>
        <fullName evidence="2">ACB domain-containing protein</fullName>
    </recommendedName>
</protein>
<keyword evidence="1" id="KW-0446">Lipid-binding</keyword>
<keyword evidence="4" id="KW-1185">Reference proteome</keyword>
<reference evidence="3" key="1">
    <citation type="submission" date="2019-12" db="EMBL/GenBank/DDBJ databases">
        <title>Genome sequence of Babesia ovis.</title>
        <authorList>
            <person name="Yamagishi J."/>
            <person name="Sevinc F."/>
            <person name="Xuan X."/>
        </authorList>
    </citation>
    <scope>NUCLEOTIDE SEQUENCE</scope>
    <source>
        <strain evidence="3">Selcuk</strain>
    </source>
</reference>
<dbReference type="EMBL" id="BLIY01000018">
    <property type="protein sequence ID" value="GFE55296.1"/>
    <property type="molecule type" value="Genomic_DNA"/>
</dbReference>
<dbReference type="SUPFAM" id="SSF47027">
    <property type="entry name" value="Acyl-CoA binding protein"/>
    <property type="match status" value="1"/>
</dbReference>
<evidence type="ECO:0000259" key="2">
    <source>
        <dbReference type="PROSITE" id="PS51228"/>
    </source>
</evidence>
<name>A0A9W5TDB9_BABOV</name>
<dbReference type="InterPro" id="IPR035984">
    <property type="entry name" value="Acyl-CoA-binding_sf"/>
</dbReference>
<dbReference type="Pfam" id="PF00887">
    <property type="entry name" value="ACBP"/>
    <property type="match status" value="1"/>
</dbReference>
<dbReference type="PROSITE" id="PS51228">
    <property type="entry name" value="ACB_2"/>
    <property type="match status" value="1"/>
</dbReference>
<comment type="caution">
    <text evidence="3">The sequence shown here is derived from an EMBL/GenBank/DDBJ whole genome shotgun (WGS) entry which is preliminary data.</text>
</comment>
<evidence type="ECO:0000313" key="3">
    <source>
        <dbReference type="EMBL" id="GFE55296.1"/>
    </source>
</evidence>
<organism evidence="3 4">
    <name type="scientific">Babesia ovis</name>
    <dbReference type="NCBI Taxonomy" id="5869"/>
    <lineage>
        <taxon>Eukaryota</taxon>
        <taxon>Sar</taxon>
        <taxon>Alveolata</taxon>
        <taxon>Apicomplexa</taxon>
        <taxon>Aconoidasida</taxon>
        <taxon>Piroplasmida</taxon>
        <taxon>Babesiidae</taxon>
        <taxon>Babesia</taxon>
    </lineage>
</organism>
<dbReference type="AlphaFoldDB" id="A0A9W5TDB9"/>
<dbReference type="PRINTS" id="PR00689">
    <property type="entry name" value="ACOABINDINGP"/>
</dbReference>
<dbReference type="InterPro" id="IPR014352">
    <property type="entry name" value="FERM/acyl-CoA-bd_prot_sf"/>
</dbReference>
<dbReference type="GO" id="GO:0006631">
    <property type="term" value="P:fatty acid metabolic process"/>
    <property type="evidence" value="ECO:0007669"/>
    <property type="project" value="TreeGrafter"/>
</dbReference>
<proteinExistence type="predicted"/>
<dbReference type="PANTHER" id="PTHR23310">
    <property type="entry name" value="ACYL-COA-BINDING PROTEIN, ACBP"/>
    <property type="match status" value="1"/>
</dbReference>